<dbReference type="Proteomes" id="UP000054018">
    <property type="component" value="Unassembled WGS sequence"/>
</dbReference>
<dbReference type="OrthoDB" id="2693414at2759"/>
<evidence type="ECO:0000313" key="2">
    <source>
        <dbReference type="EMBL" id="KIK14088.1"/>
    </source>
</evidence>
<feature type="compositionally biased region" description="Acidic residues" evidence="1">
    <location>
        <begin position="26"/>
        <end position="36"/>
    </location>
</feature>
<gene>
    <name evidence="2" type="ORF">PISMIDRAFT_17530</name>
</gene>
<feature type="region of interest" description="Disordered" evidence="1">
    <location>
        <begin position="1"/>
        <end position="85"/>
    </location>
</feature>
<feature type="region of interest" description="Disordered" evidence="1">
    <location>
        <begin position="450"/>
        <end position="474"/>
    </location>
</feature>
<evidence type="ECO:0000313" key="3">
    <source>
        <dbReference type="Proteomes" id="UP000054018"/>
    </source>
</evidence>
<dbReference type="EMBL" id="KN833955">
    <property type="protein sequence ID" value="KIK14088.1"/>
    <property type="molecule type" value="Genomic_DNA"/>
</dbReference>
<accession>A0A0C9Z249</accession>
<name>A0A0C9Z249_9AGAM</name>
<feature type="compositionally biased region" description="Basic and acidic residues" evidence="1">
    <location>
        <begin position="450"/>
        <end position="471"/>
    </location>
</feature>
<organism evidence="2 3">
    <name type="scientific">Pisolithus microcarpus 441</name>
    <dbReference type="NCBI Taxonomy" id="765257"/>
    <lineage>
        <taxon>Eukaryota</taxon>
        <taxon>Fungi</taxon>
        <taxon>Dikarya</taxon>
        <taxon>Basidiomycota</taxon>
        <taxon>Agaricomycotina</taxon>
        <taxon>Agaricomycetes</taxon>
        <taxon>Agaricomycetidae</taxon>
        <taxon>Boletales</taxon>
        <taxon>Sclerodermatineae</taxon>
        <taxon>Pisolithaceae</taxon>
        <taxon>Pisolithus</taxon>
    </lineage>
</organism>
<dbReference type="HOGENOM" id="CLU_016973_0_0_1"/>
<proteinExistence type="predicted"/>
<evidence type="ECO:0000256" key="1">
    <source>
        <dbReference type="SAM" id="MobiDB-lite"/>
    </source>
</evidence>
<sequence length="500" mass="55851">MSMPEKSSGRSEVAVEGDEGHASDSGSDDQADDGDDNNSLLPSSLPPPFQPSDSSDVEDELPSVHKSTQTSGKGKGSDYETPPRKFKKPGVMLCAALDDICDFASKVKKEAEELRYGMKPSHTKLNEANLFCSWYWATQPKPDGAKRDTINDIITKEYKSLIQDIPKDDTAARREKLKQVYEWSKNSSAVPTSKSVKSIAARVQNAKTQFSGLAEAWSNLKEIEIAGVVMYVGQDPAGRQTSGLFGGSDMVRNFIHQHAVDVRAQMDKYTSVFKYLRDGGSPEAGLPGTSSARGTDSSWELCCRMWEILRDWNRRVFGSMMKEKLMVALKDLRVTQGIEVGDPQKIVWQHLLEFMTKNYLIILNWPHGVSPKLKGDPLRKLVVPYLHWKLGATYDGPSDDDEEQDSLDGVPEIEIRPWNQDVIKMSESPNLKGEIPLVKAADGVVLRKVSDDPSWQKKTREGEDTRHEGRVDPLQQCQLPFPSRKQPLQKCQMMTLQCAC</sequence>
<protein>
    <submittedName>
        <fullName evidence="2">Uncharacterized protein</fullName>
    </submittedName>
</protein>
<keyword evidence="3" id="KW-1185">Reference proteome</keyword>
<dbReference type="AlphaFoldDB" id="A0A0C9Z249"/>
<reference evidence="2 3" key="1">
    <citation type="submission" date="2014-04" db="EMBL/GenBank/DDBJ databases">
        <authorList>
            <consortium name="DOE Joint Genome Institute"/>
            <person name="Kuo A."/>
            <person name="Kohler A."/>
            <person name="Costa M.D."/>
            <person name="Nagy L.G."/>
            <person name="Floudas D."/>
            <person name="Copeland A."/>
            <person name="Barry K.W."/>
            <person name="Cichocki N."/>
            <person name="Veneault-Fourrey C."/>
            <person name="LaButti K."/>
            <person name="Lindquist E.A."/>
            <person name="Lipzen A."/>
            <person name="Lundell T."/>
            <person name="Morin E."/>
            <person name="Murat C."/>
            <person name="Sun H."/>
            <person name="Tunlid A."/>
            <person name="Henrissat B."/>
            <person name="Grigoriev I.V."/>
            <person name="Hibbett D.S."/>
            <person name="Martin F."/>
            <person name="Nordberg H.P."/>
            <person name="Cantor M.N."/>
            <person name="Hua S.X."/>
        </authorList>
    </citation>
    <scope>NUCLEOTIDE SEQUENCE [LARGE SCALE GENOMIC DNA]</scope>
    <source>
        <strain evidence="2 3">441</strain>
    </source>
</reference>
<reference evidence="3" key="2">
    <citation type="submission" date="2015-01" db="EMBL/GenBank/DDBJ databases">
        <title>Evolutionary Origins and Diversification of the Mycorrhizal Mutualists.</title>
        <authorList>
            <consortium name="DOE Joint Genome Institute"/>
            <consortium name="Mycorrhizal Genomics Consortium"/>
            <person name="Kohler A."/>
            <person name="Kuo A."/>
            <person name="Nagy L.G."/>
            <person name="Floudas D."/>
            <person name="Copeland A."/>
            <person name="Barry K.W."/>
            <person name="Cichocki N."/>
            <person name="Veneault-Fourrey C."/>
            <person name="LaButti K."/>
            <person name="Lindquist E.A."/>
            <person name="Lipzen A."/>
            <person name="Lundell T."/>
            <person name="Morin E."/>
            <person name="Murat C."/>
            <person name="Riley R."/>
            <person name="Ohm R."/>
            <person name="Sun H."/>
            <person name="Tunlid A."/>
            <person name="Henrissat B."/>
            <person name="Grigoriev I.V."/>
            <person name="Hibbett D.S."/>
            <person name="Martin F."/>
        </authorList>
    </citation>
    <scope>NUCLEOTIDE SEQUENCE [LARGE SCALE GENOMIC DNA]</scope>
    <source>
        <strain evidence="3">441</strain>
    </source>
</reference>